<dbReference type="Proteomes" id="UP000183926">
    <property type="component" value="Unassembled WGS sequence"/>
</dbReference>
<dbReference type="RefSeq" id="WP_083414691.1">
    <property type="nucleotide sequence ID" value="NZ_FPBL01000003.1"/>
</dbReference>
<name>A0A1I7GV09_9PROT</name>
<feature type="region of interest" description="Disordered" evidence="1">
    <location>
        <begin position="1"/>
        <end position="22"/>
    </location>
</feature>
<gene>
    <name evidence="2" type="ORF">SAMN05216339_103190</name>
</gene>
<accession>A0A1I7GV09</accession>
<feature type="compositionally biased region" description="Gly residues" evidence="1">
    <location>
        <begin position="1"/>
        <end position="12"/>
    </location>
</feature>
<reference evidence="2 3" key="1">
    <citation type="submission" date="2016-10" db="EMBL/GenBank/DDBJ databases">
        <authorList>
            <person name="de Groot N.N."/>
        </authorList>
    </citation>
    <scope>NUCLEOTIDE SEQUENCE [LARGE SCALE GENOMIC DNA]</scope>
    <source>
        <strain evidence="2 3">Nm24</strain>
    </source>
</reference>
<evidence type="ECO:0000313" key="2">
    <source>
        <dbReference type="EMBL" id="SFU52252.1"/>
    </source>
</evidence>
<evidence type="ECO:0000313" key="3">
    <source>
        <dbReference type="Proteomes" id="UP000183926"/>
    </source>
</evidence>
<protein>
    <submittedName>
        <fullName evidence="2">Uncharacterized protein</fullName>
    </submittedName>
</protein>
<dbReference type="OrthoDB" id="5951715at2"/>
<proteinExistence type="predicted"/>
<organism evidence="2 3">
    <name type="scientific">Nitrosomonas eutropha</name>
    <dbReference type="NCBI Taxonomy" id="916"/>
    <lineage>
        <taxon>Bacteria</taxon>
        <taxon>Pseudomonadati</taxon>
        <taxon>Pseudomonadota</taxon>
        <taxon>Betaproteobacteria</taxon>
        <taxon>Nitrosomonadales</taxon>
        <taxon>Nitrosomonadaceae</taxon>
        <taxon>Nitrosomonas</taxon>
    </lineage>
</organism>
<dbReference type="AlphaFoldDB" id="A0A1I7GV09"/>
<dbReference type="EMBL" id="FPBL01000003">
    <property type="protein sequence ID" value="SFU52252.1"/>
    <property type="molecule type" value="Genomic_DNA"/>
</dbReference>
<evidence type="ECO:0000256" key="1">
    <source>
        <dbReference type="SAM" id="MobiDB-lite"/>
    </source>
</evidence>
<sequence>MGKGGCRAGAGRPGRYRKTGGASGLDVRWMKRQGLLTPGKSGEVYWSRNGQRTGSVSYVTHTNSVWLSYRSRWREEDWKDYNYPVQLAYTACNYGGGRAWFLCPDCGERCAILYISGRGACRKCHQLVYESQSENPCNRTARGANKIRDRLGWEPGILNSNGWKPKGMHWRTFGRLTEKHNHYLRVSFADMKKRYGFCF</sequence>